<feature type="transmembrane region" description="Helical" evidence="2">
    <location>
        <begin position="12"/>
        <end position="32"/>
    </location>
</feature>
<dbReference type="EMBL" id="JAKNGE010000008">
    <property type="protein sequence ID" value="MCG4745342.1"/>
    <property type="molecule type" value="Genomic_DNA"/>
</dbReference>
<keyword evidence="2" id="KW-0472">Membrane</keyword>
<sequence>MEKGKDRGGAKPLQATVVIRLIAGGYLVYLAHDLFKIYLNPAEGGKIYQLGSAAFFFAVGAGLAVWAGMKLIKGDYVKNGERARDGETQPGADEAAADESAEAEDTGKIINIQEDDGNDRS</sequence>
<feature type="compositionally biased region" description="Acidic residues" evidence="1">
    <location>
        <begin position="95"/>
        <end position="104"/>
    </location>
</feature>
<keyword evidence="2" id="KW-0812">Transmembrane</keyword>
<keyword evidence="2" id="KW-1133">Transmembrane helix</keyword>
<organism evidence="3 4">
    <name type="scientific">Enterocloster aldenensis</name>
    <dbReference type="NCBI Taxonomy" id="358742"/>
    <lineage>
        <taxon>Bacteria</taxon>
        <taxon>Bacillati</taxon>
        <taxon>Bacillota</taxon>
        <taxon>Clostridia</taxon>
        <taxon>Lachnospirales</taxon>
        <taxon>Lachnospiraceae</taxon>
        <taxon>Enterocloster</taxon>
    </lineage>
</organism>
<gene>
    <name evidence="3" type="ORF">L0N08_07970</name>
</gene>
<evidence type="ECO:0000313" key="4">
    <source>
        <dbReference type="Proteomes" id="UP001299608"/>
    </source>
</evidence>
<evidence type="ECO:0000313" key="3">
    <source>
        <dbReference type="EMBL" id="MCG4745342.1"/>
    </source>
</evidence>
<evidence type="ECO:0000256" key="1">
    <source>
        <dbReference type="SAM" id="MobiDB-lite"/>
    </source>
</evidence>
<protein>
    <submittedName>
        <fullName evidence="3">Uncharacterized protein</fullName>
    </submittedName>
</protein>
<comment type="caution">
    <text evidence="3">The sequence shown here is derived from an EMBL/GenBank/DDBJ whole genome shotgun (WGS) entry which is preliminary data.</text>
</comment>
<proteinExistence type="predicted"/>
<name>A0AAW5BNH3_9FIRM</name>
<feature type="transmembrane region" description="Helical" evidence="2">
    <location>
        <begin position="47"/>
        <end position="69"/>
    </location>
</feature>
<feature type="region of interest" description="Disordered" evidence="1">
    <location>
        <begin position="81"/>
        <end position="121"/>
    </location>
</feature>
<dbReference type="RefSeq" id="WP_227116336.1">
    <property type="nucleotide sequence ID" value="NZ_JAAITT010000015.1"/>
</dbReference>
<dbReference type="Proteomes" id="UP001299608">
    <property type="component" value="Unassembled WGS sequence"/>
</dbReference>
<evidence type="ECO:0000256" key="2">
    <source>
        <dbReference type="SAM" id="Phobius"/>
    </source>
</evidence>
<reference evidence="3" key="1">
    <citation type="submission" date="2022-01" db="EMBL/GenBank/DDBJ databases">
        <title>Collection of gut derived symbiotic bacterial strains cultured from healthy donors.</title>
        <authorList>
            <person name="Lin H."/>
            <person name="Kohout C."/>
            <person name="Waligurski E."/>
            <person name="Pamer E.G."/>
        </authorList>
    </citation>
    <scope>NUCLEOTIDE SEQUENCE</scope>
    <source>
        <strain evidence="3">DFI.6.55</strain>
    </source>
</reference>
<dbReference type="AlphaFoldDB" id="A0AAW5BNH3"/>
<accession>A0AAW5BNH3</accession>